<feature type="signal peptide" evidence="3">
    <location>
        <begin position="1"/>
        <end position="18"/>
    </location>
</feature>
<reference evidence="5 6" key="1">
    <citation type="submission" date="2020-02" db="EMBL/GenBank/DDBJ databases">
        <authorList>
            <person name="Kim M.K."/>
        </authorList>
    </citation>
    <scope>NUCLEOTIDE SEQUENCE [LARGE SCALE GENOMIC DNA]</scope>
    <source>
        <strain evidence="5 6">17J57-3</strain>
    </source>
</reference>
<dbReference type="CDD" id="cd08023">
    <property type="entry name" value="GH16_laminarinase_like"/>
    <property type="match status" value="1"/>
</dbReference>
<feature type="region of interest" description="Disordered" evidence="2">
    <location>
        <begin position="17"/>
        <end position="82"/>
    </location>
</feature>
<dbReference type="SUPFAM" id="SSF49899">
    <property type="entry name" value="Concanavalin A-like lectins/glucanases"/>
    <property type="match status" value="1"/>
</dbReference>
<keyword evidence="5" id="KW-0378">Hydrolase</keyword>
<dbReference type="GO" id="GO:0005975">
    <property type="term" value="P:carbohydrate metabolic process"/>
    <property type="evidence" value="ECO:0007669"/>
    <property type="project" value="InterPro"/>
</dbReference>
<comment type="caution">
    <text evidence="5">The sequence shown here is derived from an EMBL/GenBank/DDBJ whole genome shotgun (WGS) entry which is preliminary data.</text>
</comment>
<comment type="similarity">
    <text evidence="1">Belongs to the glycosyl hydrolase 16 family.</text>
</comment>
<dbReference type="GO" id="GO:0004553">
    <property type="term" value="F:hydrolase activity, hydrolyzing O-glycosyl compounds"/>
    <property type="evidence" value="ECO:0007669"/>
    <property type="project" value="InterPro"/>
</dbReference>
<feature type="domain" description="GH16" evidence="4">
    <location>
        <begin position="59"/>
        <end position="320"/>
    </location>
</feature>
<dbReference type="InterPro" id="IPR000757">
    <property type="entry name" value="Beta-glucanase-like"/>
</dbReference>
<dbReference type="RefSeq" id="WP_163968005.1">
    <property type="nucleotide sequence ID" value="NZ_JAAIVB010000078.1"/>
</dbReference>
<organism evidence="5 6">
    <name type="scientific">Noviherbaspirillum galbum</name>
    <dbReference type="NCBI Taxonomy" id="2709383"/>
    <lineage>
        <taxon>Bacteria</taxon>
        <taxon>Pseudomonadati</taxon>
        <taxon>Pseudomonadota</taxon>
        <taxon>Betaproteobacteria</taxon>
        <taxon>Burkholderiales</taxon>
        <taxon>Oxalobacteraceae</taxon>
        <taxon>Noviherbaspirillum</taxon>
    </lineage>
</organism>
<feature type="compositionally biased region" description="Low complexity" evidence="2">
    <location>
        <begin position="27"/>
        <end position="63"/>
    </location>
</feature>
<dbReference type="AlphaFoldDB" id="A0A6B3SXY9"/>
<dbReference type="PANTHER" id="PTHR10963:SF55">
    <property type="entry name" value="GLYCOSIDE HYDROLASE FAMILY 16 PROTEIN"/>
    <property type="match status" value="1"/>
</dbReference>
<feature type="chain" id="PRO_5025363462" evidence="3">
    <location>
        <begin position="19"/>
        <end position="320"/>
    </location>
</feature>
<evidence type="ECO:0000256" key="2">
    <source>
        <dbReference type="SAM" id="MobiDB-lite"/>
    </source>
</evidence>
<accession>A0A6B3SXY9</accession>
<proteinExistence type="inferred from homology"/>
<dbReference type="EMBL" id="JAAIVB010000078">
    <property type="protein sequence ID" value="NEX64086.1"/>
    <property type="molecule type" value="Genomic_DNA"/>
</dbReference>
<dbReference type="PROSITE" id="PS51762">
    <property type="entry name" value="GH16_2"/>
    <property type="match status" value="1"/>
</dbReference>
<evidence type="ECO:0000256" key="1">
    <source>
        <dbReference type="ARBA" id="ARBA00006865"/>
    </source>
</evidence>
<evidence type="ECO:0000259" key="4">
    <source>
        <dbReference type="PROSITE" id="PS51762"/>
    </source>
</evidence>
<dbReference type="Proteomes" id="UP000482155">
    <property type="component" value="Unassembled WGS sequence"/>
</dbReference>
<evidence type="ECO:0000256" key="3">
    <source>
        <dbReference type="SAM" id="SignalP"/>
    </source>
</evidence>
<gene>
    <name evidence="5" type="ORF">G3574_23635</name>
</gene>
<dbReference type="Gene3D" id="2.60.120.200">
    <property type="match status" value="1"/>
</dbReference>
<keyword evidence="6" id="KW-1185">Reference proteome</keyword>
<dbReference type="InterPro" id="IPR013320">
    <property type="entry name" value="ConA-like_dom_sf"/>
</dbReference>
<evidence type="ECO:0000313" key="6">
    <source>
        <dbReference type="Proteomes" id="UP000482155"/>
    </source>
</evidence>
<feature type="compositionally biased region" description="Pro residues" evidence="2">
    <location>
        <begin position="64"/>
        <end position="78"/>
    </location>
</feature>
<sequence>MKKLSHRALALILPVSLASCGGGGGSSDTIATATPTTPTSTVPSTGTTPVQTTPSTPDTTTPATTPPSTPVQEPPPVTPVGQDASQYTLTFAEEFNSGSTIDATRWSTDIWYKNNNATRNYDVADGNLRIWPQQDATGQFFDRTIVGDGKFSQQYGYFEVEAKLPVGAGLHPVISLIATDGPEIGIMHSYTGAPDGGWSSPTLTATDYVVTAVNDANGYDEEFRAHEYIDVPDLSAGFHKFGVRWDATSIRYYIDGVQMGRTINNTQVRAPMYFYIGLWMVNEGTSPRIGSGTLGINNAYTPVGSSNAMQVNYVRAWQFK</sequence>
<dbReference type="Pfam" id="PF00722">
    <property type="entry name" value="Glyco_hydro_16"/>
    <property type="match status" value="1"/>
</dbReference>
<dbReference type="PANTHER" id="PTHR10963">
    <property type="entry name" value="GLYCOSYL HYDROLASE-RELATED"/>
    <property type="match status" value="1"/>
</dbReference>
<name>A0A6B3SXY9_9BURK</name>
<dbReference type="InterPro" id="IPR050546">
    <property type="entry name" value="Glycosyl_Hydrlase_16"/>
</dbReference>
<evidence type="ECO:0000313" key="5">
    <source>
        <dbReference type="EMBL" id="NEX64086.1"/>
    </source>
</evidence>
<protein>
    <submittedName>
        <fullName evidence="5">Glycoside hydrolase family 16 protein</fullName>
    </submittedName>
</protein>
<dbReference type="PROSITE" id="PS51257">
    <property type="entry name" value="PROKAR_LIPOPROTEIN"/>
    <property type="match status" value="1"/>
</dbReference>
<keyword evidence="3" id="KW-0732">Signal</keyword>